<reference evidence="2 3" key="1">
    <citation type="submission" date="2016-11" db="EMBL/GenBank/DDBJ databases">
        <authorList>
            <person name="Jaros S."/>
            <person name="Januszkiewicz K."/>
            <person name="Wedrychowicz H."/>
        </authorList>
    </citation>
    <scope>NUCLEOTIDE SEQUENCE [LARGE SCALE GENOMIC DNA]</scope>
    <source>
        <strain evidence="2 3">DSM 18899</strain>
    </source>
</reference>
<proteinExistence type="predicted"/>
<evidence type="ECO:0000256" key="1">
    <source>
        <dbReference type="SAM" id="Phobius"/>
    </source>
</evidence>
<sequence>MPESQPTDSRSSLIGAVKTYLGFFVLLALIMESVLGAVALKTVGQTQWLAVSGMLGVLVLLILLVGAFAYFKPHALLQDAQQVSQPAANTPLQDFCARLEGYWWENIKQDEVSALSFLEIRADPSSGTVKLQGKAYDKQGQLAANWESVASCVNLPDRKLFYYWRGLHPSRPNEPYEGFGELSLESVDGRIDKGSGFFFDCKVTEMALTTRKSFILQRASKKDCTIMHGDDAEAVTALVRQQLA</sequence>
<name>A0A1K2HLP0_9NEIS</name>
<keyword evidence="1" id="KW-0472">Membrane</keyword>
<keyword evidence="1" id="KW-0812">Transmembrane</keyword>
<accession>A0A1K2HLP0</accession>
<dbReference type="EMBL" id="FPKR01000010">
    <property type="protein sequence ID" value="SFZ77716.1"/>
    <property type="molecule type" value="Genomic_DNA"/>
</dbReference>
<dbReference type="OrthoDB" id="4339143at2"/>
<evidence type="ECO:0000313" key="2">
    <source>
        <dbReference type="EMBL" id="SFZ77716.1"/>
    </source>
</evidence>
<feature type="transmembrane region" description="Helical" evidence="1">
    <location>
        <begin position="20"/>
        <end position="40"/>
    </location>
</feature>
<organism evidence="2 3">
    <name type="scientific">Chitinimonas taiwanensis DSM 18899</name>
    <dbReference type="NCBI Taxonomy" id="1121279"/>
    <lineage>
        <taxon>Bacteria</taxon>
        <taxon>Pseudomonadati</taxon>
        <taxon>Pseudomonadota</taxon>
        <taxon>Betaproteobacteria</taxon>
        <taxon>Neisseriales</taxon>
        <taxon>Chitinibacteraceae</taxon>
        <taxon>Chitinimonas</taxon>
    </lineage>
</organism>
<dbReference type="Proteomes" id="UP000186513">
    <property type="component" value="Unassembled WGS sequence"/>
</dbReference>
<feature type="transmembrane region" description="Helical" evidence="1">
    <location>
        <begin position="47"/>
        <end position="71"/>
    </location>
</feature>
<gene>
    <name evidence="2" type="ORF">SAMN02745887_02547</name>
</gene>
<keyword evidence="3" id="KW-1185">Reference proteome</keyword>
<dbReference type="RefSeq" id="WP_072429058.1">
    <property type="nucleotide sequence ID" value="NZ_FPKR01000010.1"/>
</dbReference>
<keyword evidence="1" id="KW-1133">Transmembrane helix</keyword>
<protein>
    <submittedName>
        <fullName evidence="2">Uncharacterized protein</fullName>
    </submittedName>
</protein>
<evidence type="ECO:0000313" key="3">
    <source>
        <dbReference type="Proteomes" id="UP000186513"/>
    </source>
</evidence>
<dbReference type="AlphaFoldDB" id="A0A1K2HLP0"/>